<reference evidence="3" key="1">
    <citation type="submission" date="2021-03" db="EMBL/GenBank/DDBJ databases">
        <authorList>
            <consortium name="Genoscope - CEA"/>
            <person name="William W."/>
        </authorList>
    </citation>
    <scope>NUCLEOTIDE SEQUENCE</scope>
    <source>
        <strain evidence="3">Doubled-haploid Pahang</strain>
    </source>
</reference>
<evidence type="ECO:0000259" key="2">
    <source>
        <dbReference type="Pfam" id="PF05678"/>
    </source>
</evidence>
<dbReference type="PANTHER" id="PTHR33179">
    <property type="entry name" value="VQ MOTIF-CONTAINING PROTEIN"/>
    <property type="match status" value="1"/>
</dbReference>
<feature type="compositionally biased region" description="Pro residues" evidence="1">
    <location>
        <begin position="66"/>
        <end position="81"/>
    </location>
</feature>
<organism evidence="3">
    <name type="scientific">Musa acuminata subsp. malaccensis</name>
    <name type="common">Wild banana</name>
    <name type="synonym">Musa malaccensis</name>
    <dbReference type="NCBI Taxonomy" id="214687"/>
    <lineage>
        <taxon>Eukaryota</taxon>
        <taxon>Viridiplantae</taxon>
        <taxon>Streptophyta</taxon>
        <taxon>Embryophyta</taxon>
        <taxon>Tracheophyta</taxon>
        <taxon>Spermatophyta</taxon>
        <taxon>Magnoliopsida</taxon>
        <taxon>Liliopsida</taxon>
        <taxon>Zingiberales</taxon>
        <taxon>Musaceae</taxon>
        <taxon>Musa</taxon>
    </lineage>
</organism>
<proteinExistence type="predicted"/>
<gene>
    <name evidence="3" type="ORF">GSMUA_83130.1</name>
</gene>
<dbReference type="Pfam" id="PF05678">
    <property type="entry name" value="VQ"/>
    <property type="match status" value="1"/>
</dbReference>
<protein>
    <submittedName>
        <fullName evidence="3">(wild Malaysian banana) hypothetical protein</fullName>
    </submittedName>
</protein>
<feature type="compositionally biased region" description="Low complexity" evidence="1">
    <location>
        <begin position="31"/>
        <end position="65"/>
    </location>
</feature>
<name>A0A8D7EX62_MUSAM</name>
<dbReference type="InterPro" id="IPR039609">
    <property type="entry name" value="VQ_15/22"/>
</dbReference>
<evidence type="ECO:0000313" key="3">
    <source>
        <dbReference type="EMBL" id="CAG1832393.1"/>
    </source>
</evidence>
<feature type="non-terminal residue" evidence="3">
    <location>
        <position position="1"/>
    </location>
</feature>
<dbReference type="EMBL" id="HG996472">
    <property type="protein sequence ID" value="CAG1832393.1"/>
    <property type="molecule type" value="Genomic_DNA"/>
</dbReference>
<dbReference type="PANTHER" id="PTHR33179:SF9">
    <property type="entry name" value="OS01G0278000 PROTEIN"/>
    <property type="match status" value="1"/>
</dbReference>
<dbReference type="AlphaFoldDB" id="A0A8D7EX62"/>
<dbReference type="InterPro" id="IPR008889">
    <property type="entry name" value="VQ"/>
</dbReference>
<feature type="compositionally biased region" description="Basic residues" evidence="1">
    <location>
        <begin position="104"/>
        <end position="113"/>
    </location>
</feature>
<evidence type="ECO:0000256" key="1">
    <source>
        <dbReference type="SAM" id="MobiDB-lite"/>
    </source>
</evidence>
<feature type="compositionally biased region" description="Polar residues" evidence="1">
    <location>
        <begin position="21"/>
        <end position="30"/>
    </location>
</feature>
<feature type="domain" description="VQ" evidence="2">
    <location>
        <begin position="114"/>
        <end position="136"/>
    </location>
</feature>
<feature type="region of interest" description="Disordered" evidence="1">
    <location>
        <begin position="1"/>
        <end position="119"/>
    </location>
</feature>
<accession>A0A8D7EX62</accession>
<sequence>TDDATPLHCLPSSPRRWRTTARCSTRGCTASSRRGSTRPSPATTTRSPEPSGLPSRTPLPLAQARPPLPPTPLPPPPPPTPLLLSRRHQLAPRNPLGAAPAGRVSKRKSRSSKRSPTTYINADPAHFREMVQRITGVRLDGELAEPLVKPEPVRPAVGARAALQHLCLPTLDTSAFLLDQRTADVGDGGSLGPPPDAPAFDLAALLSPVFPTLESWGVM</sequence>